<dbReference type="OrthoDB" id="677810at2"/>
<organism evidence="2 3">
    <name type="scientific">Amycolatopsis panacis</name>
    <dbReference type="NCBI Taxonomy" id="2340917"/>
    <lineage>
        <taxon>Bacteria</taxon>
        <taxon>Bacillati</taxon>
        <taxon>Actinomycetota</taxon>
        <taxon>Actinomycetes</taxon>
        <taxon>Pseudonocardiales</taxon>
        <taxon>Pseudonocardiaceae</taxon>
        <taxon>Amycolatopsis</taxon>
    </lineage>
</organism>
<sequence>MPKDIRAQIRAFITAKFPSMSFSDEEDIFALGFVNSLFAMELVMFLEKAFATRIPNEELTLDNFRTVARMAGLVERLAAASAAS</sequence>
<keyword evidence="3" id="KW-1185">Reference proteome</keyword>
<evidence type="ECO:0000313" key="2">
    <source>
        <dbReference type="EMBL" id="RJQ77859.1"/>
    </source>
</evidence>
<feature type="domain" description="Carrier" evidence="1">
    <location>
        <begin position="1"/>
        <end position="78"/>
    </location>
</feature>
<comment type="caution">
    <text evidence="2">The sequence shown here is derived from an EMBL/GenBank/DDBJ whole genome shotgun (WGS) entry which is preliminary data.</text>
</comment>
<evidence type="ECO:0000259" key="1">
    <source>
        <dbReference type="PROSITE" id="PS50075"/>
    </source>
</evidence>
<gene>
    <name evidence="2" type="ORF">D5S19_28650</name>
</gene>
<dbReference type="Proteomes" id="UP000285112">
    <property type="component" value="Unassembled WGS sequence"/>
</dbReference>
<dbReference type="PROSITE" id="PS50075">
    <property type="entry name" value="CARRIER"/>
    <property type="match status" value="1"/>
</dbReference>
<dbReference type="InterPro" id="IPR009081">
    <property type="entry name" value="PP-bd_ACP"/>
</dbReference>
<accession>A0A419HNT5</accession>
<dbReference type="EMBL" id="QZFV01000134">
    <property type="protein sequence ID" value="RJQ77859.1"/>
    <property type="molecule type" value="Genomic_DNA"/>
</dbReference>
<reference evidence="2 3" key="1">
    <citation type="submission" date="2018-09" db="EMBL/GenBank/DDBJ databases">
        <title>YIM PH 21725 draft genome.</title>
        <authorList>
            <person name="Miao C."/>
        </authorList>
    </citation>
    <scope>NUCLEOTIDE SEQUENCE [LARGE SCALE GENOMIC DNA]</scope>
    <source>
        <strain evidence="3">YIM PH21725</strain>
    </source>
</reference>
<proteinExistence type="predicted"/>
<dbReference type="Gene3D" id="1.10.1200.10">
    <property type="entry name" value="ACP-like"/>
    <property type="match status" value="1"/>
</dbReference>
<dbReference type="Pfam" id="PF00550">
    <property type="entry name" value="PP-binding"/>
    <property type="match status" value="1"/>
</dbReference>
<dbReference type="RefSeq" id="WP_120026487.1">
    <property type="nucleotide sequence ID" value="NZ_QZFV01000134.1"/>
</dbReference>
<evidence type="ECO:0000313" key="3">
    <source>
        <dbReference type="Proteomes" id="UP000285112"/>
    </source>
</evidence>
<dbReference type="SUPFAM" id="SSF47336">
    <property type="entry name" value="ACP-like"/>
    <property type="match status" value="1"/>
</dbReference>
<name>A0A419HNT5_9PSEU</name>
<protein>
    <submittedName>
        <fullName evidence="2">Acyl carrier protein</fullName>
    </submittedName>
</protein>
<dbReference type="InterPro" id="IPR036736">
    <property type="entry name" value="ACP-like_sf"/>
</dbReference>
<dbReference type="AlphaFoldDB" id="A0A419HNT5"/>